<comment type="caution">
    <text evidence="1">The sequence shown here is derived from an EMBL/GenBank/DDBJ whole genome shotgun (WGS) entry which is preliminary data.</text>
</comment>
<protein>
    <submittedName>
        <fullName evidence="1">Uncharacterized protein</fullName>
    </submittedName>
</protein>
<name>A0ABU3TIW9_9BACT</name>
<keyword evidence="2" id="KW-1185">Reference proteome</keyword>
<dbReference type="EMBL" id="JAWDJT010000008">
    <property type="protein sequence ID" value="MDU0371313.1"/>
    <property type="molecule type" value="Genomic_DNA"/>
</dbReference>
<gene>
    <name evidence="1" type="ORF">ROI90_12970</name>
</gene>
<sequence>MSYYFALFLALFKIHTIIPDFRPTGKIVVLSYKNAVFHTDTTALMSMYHEHGDDTTYALHVAQLIRRRVRESKNDTVSFSGNLVPFDNNDAGKGDWAISWVVNHLVEQNRVIVLDKRGLPVKSIKVKVVGYKGWNKKLIKISYVDKATNEELFSKGIYLERWEPVWR</sequence>
<reference evidence="1 2" key="1">
    <citation type="submission" date="2023-10" db="EMBL/GenBank/DDBJ databases">
        <title>Hymenobacter endophyticus sp. nov., an isolate from the leaf tissues of wheat.</title>
        <authorList>
            <person name="Dai Y."/>
        </authorList>
    </citation>
    <scope>NUCLEOTIDE SEQUENCE [LARGE SCALE GENOMIC DNA]</scope>
    <source>
        <strain evidence="1 2">ZK17L-C2</strain>
    </source>
</reference>
<evidence type="ECO:0000313" key="2">
    <source>
        <dbReference type="Proteomes" id="UP001250698"/>
    </source>
</evidence>
<organism evidence="1 2">
    <name type="scientific">Hymenobacter endophyticus</name>
    <dbReference type="NCBI Taxonomy" id="3076335"/>
    <lineage>
        <taxon>Bacteria</taxon>
        <taxon>Pseudomonadati</taxon>
        <taxon>Bacteroidota</taxon>
        <taxon>Cytophagia</taxon>
        <taxon>Cytophagales</taxon>
        <taxon>Hymenobacteraceae</taxon>
        <taxon>Hymenobacter</taxon>
    </lineage>
</organism>
<dbReference type="Proteomes" id="UP001250698">
    <property type="component" value="Unassembled WGS sequence"/>
</dbReference>
<evidence type="ECO:0000313" key="1">
    <source>
        <dbReference type="EMBL" id="MDU0371313.1"/>
    </source>
</evidence>
<accession>A0ABU3TIW9</accession>
<dbReference type="RefSeq" id="WP_315998778.1">
    <property type="nucleotide sequence ID" value="NZ_JAWDJT010000008.1"/>
</dbReference>
<proteinExistence type="predicted"/>